<comment type="subcellular location">
    <subcellularLocation>
        <location evidence="1">Membrane</location>
        <topology evidence="1">Multi-pass membrane protein</topology>
    </subcellularLocation>
</comment>
<dbReference type="SUPFAM" id="SSF103473">
    <property type="entry name" value="MFS general substrate transporter"/>
    <property type="match status" value="1"/>
</dbReference>
<dbReference type="GO" id="GO:0022857">
    <property type="term" value="F:transmembrane transporter activity"/>
    <property type="evidence" value="ECO:0007669"/>
    <property type="project" value="InterPro"/>
</dbReference>
<reference evidence="7" key="2">
    <citation type="submission" date="2025-09" db="UniProtKB">
        <authorList>
            <consortium name="Ensembl"/>
        </authorList>
    </citation>
    <scope>IDENTIFICATION</scope>
</reference>
<organism evidence="7 8">
    <name type="scientific">Periophthalmus magnuspinnatus</name>
    <dbReference type="NCBI Taxonomy" id="409849"/>
    <lineage>
        <taxon>Eukaryota</taxon>
        <taxon>Metazoa</taxon>
        <taxon>Chordata</taxon>
        <taxon>Craniata</taxon>
        <taxon>Vertebrata</taxon>
        <taxon>Euteleostomi</taxon>
        <taxon>Actinopterygii</taxon>
        <taxon>Neopterygii</taxon>
        <taxon>Teleostei</taxon>
        <taxon>Neoteleostei</taxon>
        <taxon>Acanthomorphata</taxon>
        <taxon>Gobiaria</taxon>
        <taxon>Gobiiformes</taxon>
        <taxon>Gobioidei</taxon>
        <taxon>Gobiidae</taxon>
        <taxon>Oxudercinae</taxon>
        <taxon>Periophthalmus</taxon>
    </lineage>
</organism>
<feature type="transmembrane region" description="Helical" evidence="6">
    <location>
        <begin position="52"/>
        <end position="71"/>
    </location>
</feature>
<evidence type="ECO:0000256" key="3">
    <source>
        <dbReference type="ARBA" id="ARBA00022989"/>
    </source>
</evidence>
<evidence type="ECO:0000256" key="4">
    <source>
        <dbReference type="ARBA" id="ARBA00023136"/>
    </source>
</evidence>
<feature type="transmembrane region" description="Helical" evidence="6">
    <location>
        <begin position="235"/>
        <end position="261"/>
    </location>
</feature>
<evidence type="ECO:0000313" key="8">
    <source>
        <dbReference type="Proteomes" id="UP000261520"/>
    </source>
</evidence>
<feature type="transmembrane region" description="Helical" evidence="6">
    <location>
        <begin position="83"/>
        <end position="103"/>
    </location>
</feature>
<keyword evidence="4 6" id="KW-0472">Membrane</keyword>
<feature type="transmembrane region" description="Helical" evidence="6">
    <location>
        <begin position="152"/>
        <end position="173"/>
    </location>
</feature>
<dbReference type="InterPro" id="IPR036259">
    <property type="entry name" value="MFS_trans_sf"/>
</dbReference>
<dbReference type="STRING" id="409849.ENSPMGP00000021393"/>
<evidence type="ECO:0000313" key="7">
    <source>
        <dbReference type="Ensembl" id="ENSPMGP00000021393.1"/>
    </source>
</evidence>
<dbReference type="GO" id="GO:0016020">
    <property type="term" value="C:membrane"/>
    <property type="evidence" value="ECO:0007669"/>
    <property type="project" value="UniProtKB-SubCell"/>
</dbReference>
<dbReference type="Gene3D" id="1.20.1250.20">
    <property type="entry name" value="MFS general substrate transporter like domains"/>
    <property type="match status" value="1"/>
</dbReference>
<dbReference type="Proteomes" id="UP000261520">
    <property type="component" value="Unplaced"/>
</dbReference>
<dbReference type="PANTHER" id="PTHR23507:SF3">
    <property type="entry name" value="THYMIC STROMAL COTRANSPORTER HOMOLOG"/>
    <property type="match status" value="1"/>
</dbReference>
<dbReference type="Ensembl" id="ENSPMGT00000022791.1">
    <property type="protein sequence ID" value="ENSPMGP00000021393.1"/>
    <property type="gene ID" value="ENSPMGG00000017323.1"/>
</dbReference>
<keyword evidence="2 6" id="KW-0812">Transmembrane</keyword>
<keyword evidence="8" id="KW-1185">Reference proteome</keyword>
<proteinExistence type="inferred from homology"/>
<evidence type="ECO:0000256" key="1">
    <source>
        <dbReference type="ARBA" id="ARBA00004141"/>
    </source>
</evidence>
<feature type="transmembrane region" description="Helical" evidence="6">
    <location>
        <begin position="273"/>
        <end position="293"/>
    </location>
</feature>
<keyword evidence="3 6" id="KW-1133">Transmembrane helix</keyword>
<evidence type="ECO:0000256" key="6">
    <source>
        <dbReference type="SAM" id="Phobius"/>
    </source>
</evidence>
<dbReference type="AlphaFoldDB" id="A0A3B4AW90"/>
<evidence type="ECO:0000256" key="2">
    <source>
        <dbReference type="ARBA" id="ARBA00022692"/>
    </source>
</evidence>
<feature type="transmembrane region" description="Helical" evidence="6">
    <location>
        <begin position="179"/>
        <end position="201"/>
    </location>
</feature>
<dbReference type="PANTHER" id="PTHR23507">
    <property type="entry name" value="ZGC:174356"/>
    <property type="match status" value="1"/>
</dbReference>
<dbReference type="Pfam" id="PF07690">
    <property type="entry name" value="MFS_1"/>
    <property type="match status" value="1"/>
</dbReference>
<reference evidence="7" key="1">
    <citation type="submission" date="2025-08" db="UniProtKB">
        <authorList>
            <consortium name="Ensembl"/>
        </authorList>
    </citation>
    <scope>IDENTIFICATION</scope>
</reference>
<name>A0A3B4AW90_9GOBI</name>
<evidence type="ECO:0000256" key="5">
    <source>
        <dbReference type="ARBA" id="ARBA00038227"/>
    </source>
</evidence>
<protein>
    <submittedName>
        <fullName evidence="7">Uncharacterized protein</fullName>
    </submittedName>
</protein>
<feature type="transmembrane region" description="Helical" evidence="6">
    <location>
        <begin position="300"/>
        <end position="318"/>
    </location>
</feature>
<sequence length="422" mass="45956">FKSWTIDWRVELGSSLFDTALQMVVLDRSANATDPDTHSSSYSQQIAMTNFYMIYNLITKFTPIIPAVLLARMGDRGWRRLPVIVPLVGYLVSRLALLFVVISDSPIQLMYGAGALFGLSGGYAAYWPGVMTLAALASTASDRSKALMRVELLYGIAGLVGSLVSGHLFQLYTSSMRHGIILLIISTILAVLCLLDAVLLLQVCAPHVQEEAESYGLIPPTPHHDAPIQRNVPNIALLFTAAILYSSAVGGAINILGAFVLKEPLSWDATQVGYGNAAGCMIFITSYVGLLVLRRYFSETSIIMIGMLSFTSGIYFMSFVTATYMFYLARSLNLLALIPMPTIRSLLSQQVPKSSCGMTLTLLQLLLKLGAAAYIPVSTKIYQSTLDWFPGFVFTLSSACSVLAMIPVRCDTTNDTIMMSVK</sequence>
<comment type="similarity">
    <text evidence="5">Belongs to the major facilitator superfamily. SLC46A family.</text>
</comment>
<dbReference type="InterPro" id="IPR011701">
    <property type="entry name" value="MFS"/>
</dbReference>
<feature type="transmembrane region" description="Helical" evidence="6">
    <location>
        <begin position="388"/>
        <end position="408"/>
    </location>
</feature>
<accession>A0A3B4AW90</accession>